<name>A0A182D4M8_BLAVI</name>
<keyword evidence="1" id="KW-0812">Transmembrane</keyword>
<proteinExistence type="predicted"/>
<accession>A0A182D4M8</accession>
<organism evidence="2">
    <name type="scientific">Blastochloris viridis</name>
    <name type="common">Rhodopseudomonas viridis</name>
    <dbReference type="NCBI Taxonomy" id="1079"/>
    <lineage>
        <taxon>Bacteria</taxon>
        <taxon>Pseudomonadati</taxon>
        <taxon>Pseudomonadota</taxon>
        <taxon>Alphaproteobacteria</taxon>
        <taxon>Hyphomicrobiales</taxon>
        <taxon>Blastochloridaceae</taxon>
        <taxon>Blastochloris</taxon>
    </lineage>
</organism>
<reference evidence="2" key="1">
    <citation type="journal article" date="2015" name="Genome Announc.">
        <title>Complete Genome Sequence of the Bacteriochlorophyll b-Producing Photosynthetic Bacterium Blastochloris viridis.</title>
        <authorList>
            <person name="Tsukatani Y."/>
            <person name="Hirose Y."/>
            <person name="Harada J."/>
            <person name="Misawa N."/>
            <person name="Mori K."/>
            <person name="Inoue K."/>
            <person name="Tamiaki H."/>
        </authorList>
    </citation>
    <scope>NUCLEOTIDE SEQUENCE [LARGE SCALE GENOMIC DNA]</scope>
    <source>
        <strain evidence="2">DSM 133</strain>
    </source>
</reference>
<dbReference type="AlphaFoldDB" id="A0A182D4M8"/>
<protein>
    <submittedName>
        <fullName evidence="2">Uncharacterized protein</fullName>
    </submittedName>
</protein>
<keyword evidence="1" id="KW-0472">Membrane</keyword>
<sequence>MSSGFVPEVAMIRVIVSEAAALASLSLFAATILVWAQMLGQAGF</sequence>
<dbReference type="EMBL" id="AP014854">
    <property type="protein sequence ID" value="BAR99861.1"/>
    <property type="molecule type" value="Genomic_DNA"/>
</dbReference>
<keyword evidence="1" id="KW-1133">Transmembrane helix</keyword>
<feature type="transmembrane region" description="Helical" evidence="1">
    <location>
        <begin position="12"/>
        <end position="36"/>
    </location>
</feature>
<evidence type="ECO:0000256" key="1">
    <source>
        <dbReference type="SAM" id="Phobius"/>
    </source>
</evidence>
<gene>
    <name evidence="2" type="ORF">BV133_2268</name>
</gene>
<evidence type="ECO:0000313" key="2">
    <source>
        <dbReference type="EMBL" id="BAR99861.1"/>
    </source>
</evidence>